<keyword evidence="4" id="KW-0333">Golgi apparatus</keyword>
<comment type="subcellular location">
    <subcellularLocation>
        <location evidence="1">Golgi apparatus membrane</location>
    </subcellularLocation>
</comment>
<dbReference type="PANTHER" id="PTHR13815">
    <property type="entry name" value="GOLGIN-84"/>
    <property type="match status" value="1"/>
</dbReference>
<feature type="non-terminal residue" evidence="9">
    <location>
        <position position="1"/>
    </location>
</feature>
<dbReference type="GO" id="GO:0000139">
    <property type="term" value="C:Golgi membrane"/>
    <property type="evidence" value="ECO:0007669"/>
    <property type="project" value="UniProtKB-SubCell"/>
</dbReference>
<dbReference type="GO" id="GO:0007030">
    <property type="term" value="P:Golgi organization"/>
    <property type="evidence" value="ECO:0007669"/>
    <property type="project" value="InterPro"/>
</dbReference>
<evidence type="ECO:0000256" key="2">
    <source>
        <dbReference type="ARBA" id="ARBA00022692"/>
    </source>
</evidence>
<evidence type="ECO:0000256" key="8">
    <source>
        <dbReference type="SAM" id="Phobius"/>
    </source>
</evidence>
<evidence type="ECO:0000313" key="9">
    <source>
        <dbReference type="EMBL" id="KDO63804.1"/>
    </source>
</evidence>
<feature type="coiled-coil region" evidence="7">
    <location>
        <begin position="19"/>
        <end position="81"/>
    </location>
</feature>
<dbReference type="EMBL" id="KK784911">
    <property type="protein sequence ID" value="KDO63804.1"/>
    <property type="molecule type" value="Genomic_DNA"/>
</dbReference>
<keyword evidence="10" id="KW-1185">Reference proteome</keyword>
<protein>
    <recommendedName>
        <fullName evidence="11">RING-type E3 ubiquitin transferase</fullName>
    </recommendedName>
</protein>
<keyword evidence="6 8" id="KW-0472">Membrane</keyword>
<evidence type="ECO:0000256" key="1">
    <source>
        <dbReference type="ARBA" id="ARBA00004394"/>
    </source>
</evidence>
<evidence type="ECO:0000256" key="3">
    <source>
        <dbReference type="ARBA" id="ARBA00022989"/>
    </source>
</evidence>
<reference evidence="9 10" key="1">
    <citation type="submission" date="2014-04" db="EMBL/GenBank/DDBJ databases">
        <authorList>
            <consortium name="International Citrus Genome Consortium"/>
            <person name="Gmitter F."/>
            <person name="Chen C."/>
            <person name="Farmerie W."/>
            <person name="Harkins T."/>
            <person name="Desany B."/>
            <person name="Mohiuddin M."/>
            <person name="Kodira C."/>
            <person name="Borodovsky M."/>
            <person name="Lomsadze A."/>
            <person name="Burns P."/>
            <person name="Jenkins J."/>
            <person name="Prochnik S."/>
            <person name="Shu S."/>
            <person name="Chapman J."/>
            <person name="Pitluck S."/>
            <person name="Schmutz J."/>
            <person name="Rokhsar D."/>
        </authorList>
    </citation>
    <scope>NUCLEOTIDE SEQUENCE</scope>
</reference>
<dbReference type="InterPro" id="IPR019177">
    <property type="entry name" value="Golgin_subfamily_A_member_5"/>
</dbReference>
<evidence type="ECO:0000256" key="5">
    <source>
        <dbReference type="ARBA" id="ARBA00023054"/>
    </source>
</evidence>
<name>A0A067F8V4_CITSI</name>
<evidence type="ECO:0000256" key="6">
    <source>
        <dbReference type="ARBA" id="ARBA00023136"/>
    </source>
</evidence>
<evidence type="ECO:0000256" key="4">
    <source>
        <dbReference type="ARBA" id="ARBA00023034"/>
    </source>
</evidence>
<feature type="coiled-coil region" evidence="7">
    <location>
        <begin position="105"/>
        <end position="139"/>
    </location>
</feature>
<evidence type="ECO:0000313" key="10">
    <source>
        <dbReference type="Proteomes" id="UP000027120"/>
    </source>
</evidence>
<dbReference type="Proteomes" id="UP000027120">
    <property type="component" value="Unassembled WGS sequence"/>
</dbReference>
<sequence length="218" mass="25124">ASELQTSMMETMDAFELEKQRHNNTRMEALQLLAKLETANADLARALAAAQKKLEMETNQVAELRQQTELKEVAHEELSQRNSNTHQTGIYLKRLAASKGVEFEREILEAEYTFIADKIIQLEDKAKKLEGNIEMTRKEIEDPTEVEIELKRRLGQLTDHLIQKQAQVFPLNFLPGRTTIPVMRMLSLAFFHMDGIIETSSLSIITLLLFMERMVIFF</sequence>
<accession>A0A067F8V4</accession>
<feature type="transmembrane region" description="Helical" evidence="8">
    <location>
        <begin position="185"/>
        <end position="210"/>
    </location>
</feature>
<gene>
    <name evidence="9" type="ORF">CISIN_1g0066372mg</name>
</gene>
<dbReference type="AlphaFoldDB" id="A0A067F8V4"/>
<keyword evidence="2 8" id="KW-0812">Transmembrane</keyword>
<evidence type="ECO:0008006" key="11">
    <source>
        <dbReference type="Google" id="ProtNLM"/>
    </source>
</evidence>
<dbReference type="PANTHER" id="PTHR13815:SF5">
    <property type="entry name" value="GOLGIN CANDIDATE 2"/>
    <property type="match status" value="1"/>
</dbReference>
<evidence type="ECO:0000256" key="7">
    <source>
        <dbReference type="SAM" id="Coils"/>
    </source>
</evidence>
<proteinExistence type="predicted"/>
<keyword evidence="3 8" id="KW-1133">Transmembrane helix</keyword>
<keyword evidence="5 7" id="KW-0175">Coiled coil</keyword>
<organism evidence="9 10">
    <name type="scientific">Citrus sinensis</name>
    <name type="common">Sweet orange</name>
    <name type="synonym">Citrus aurantium var. sinensis</name>
    <dbReference type="NCBI Taxonomy" id="2711"/>
    <lineage>
        <taxon>Eukaryota</taxon>
        <taxon>Viridiplantae</taxon>
        <taxon>Streptophyta</taxon>
        <taxon>Embryophyta</taxon>
        <taxon>Tracheophyta</taxon>
        <taxon>Spermatophyta</taxon>
        <taxon>Magnoliopsida</taxon>
        <taxon>eudicotyledons</taxon>
        <taxon>Gunneridae</taxon>
        <taxon>Pentapetalae</taxon>
        <taxon>rosids</taxon>
        <taxon>malvids</taxon>
        <taxon>Sapindales</taxon>
        <taxon>Rutaceae</taxon>
        <taxon>Aurantioideae</taxon>
        <taxon>Citrus</taxon>
    </lineage>
</organism>